<dbReference type="InterPro" id="IPR038765">
    <property type="entry name" value="Papain-like_cys_pep_sf"/>
</dbReference>
<reference evidence="8" key="7">
    <citation type="submission" date="2021-04" db="EMBL/GenBank/DDBJ databases">
        <title>Hybrid resistance and virulence plasmids from nosocomial Klebsiella pneumoniae isolates.</title>
        <authorList>
            <person name="Starkova P."/>
            <person name="Sulian O."/>
            <person name="Likholetova D."/>
            <person name="Ageevets V."/>
            <person name="Gostev V."/>
            <person name="Sopova J."/>
            <person name="Lebedeva M."/>
            <person name="Sidorenko S."/>
            <person name="Lazareva I."/>
        </authorList>
    </citation>
    <scope>NUCLEOTIDE SEQUENCE</scope>
    <source>
        <strain evidence="9">1657</strain>
        <strain evidence="8">1659</strain>
        <plasmid evidence="8">phvKpST147_NDM1_1659</plasmid>
        <plasmid evidence="9">phvKpST395_NDM1_1657</plasmid>
    </source>
</reference>
<geneLocation type="plasmid" evidence="2">
    <name>pKP70-2</name>
</geneLocation>
<geneLocation type="plasmid" evidence="10">
    <name>phvKpST395_NDM-1_1971</name>
</geneLocation>
<geneLocation type="plasmid" evidence="15">
    <name>phvKpST147_NDM-1_2566</name>
</geneLocation>
<geneLocation type="plasmid" evidence="14">
    <name>phvKpST395_NDM-1_2512</name>
</geneLocation>
<feature type="signal peptide" evidence="1">
    <location>
        <begin position="1"/>
        <end position="22"/>
    </location>
</feature>
<evidence type="ECO:0000313" key="15">
    <source>
        <dbReference type="EMBL" id="QXV91639.1"/>
    </source>
</evidence>
<dbReference type="SUPFAM" id="SSF54001">
    <property type="entry name" value="Cysteine proteinases"/>
    <property type="match status" value="1"/>
</dbReference>
<evidence type="ECO:0000313" key="10">
    <source>
        <dbReference type="EMBL" id="QXV89303.1"/>
    </source>
</evidence>
<protein>
    <submittedName>
        <fullName evidence="8">DUF1460 domain-containing protein</fullName>
    </submittedName>
    <submittedName>
        <fullName evidence="6">Inner membrane protein</fullName>
    </submittedName>
</protein>
<dbReference type="EMBL" id="MW911671">
    <property type="protein sequence ID" value="QXV91639.1"/>
    <property type="molecule type" value="Genomic_DNA"/>
</dbReference>
<reference evidence="6" key="3">
    <citation type="submission" date="2019-03" db="EMBL/GenBank/DDBJ databases">
        <authorList>
            <person name="Zhang L."/>
            <person name="Li Y."/>
            <person name="Yuan Y."/>
        </authorList>
    </citation>
    <scope>NUCLEOTIDE SEQUENCE</scope>
    <source>
        <strain evidence="6">SCNJ1</strain>
        <plasmid evidence="6">pVir-SCNJ1</plasmid>
    </source>
</reference>
<geneLocation type="plasmid" evidence="6">
    <name>pVir-SCNJ1</name>
</geneLocation>
<evidence type="ECO:0000313" key="3">
    <source>
        <dbReference type="EMBL" id="QEQ67408.1"/>
    </source>
</evidence>
<dbReference type="EMBL" id="MW911669">
    <property type="protein sequence ID" value="QXV90645.1"/>
    <property type="molecule type" value="Genomic_DNA"/>
</dbReference>
<accession>A0A343IRA8</accession>
<geneLocation type="plasmid" evidence="5">
    <name>pSH2-KPC</name>
</geneLocation>
<dbReference type="EMBL" id="MW911666">
    <property type="protein sequence ID" value="QXV89303.1"/>
    <property type="molecule type" value="Genomic_DNA"/>
</dbReference>
<proteinExistence type="predicted"/>
<evidence type="ECO:0000313" key="7">
    <source>
        <dbReference type="EMBL" id="QNI18614.1"/>
    </source>
</evidence>
<organism evidence="2">
    <name type="scientific">Klebsiella pneumoniae subsp. pneumoniae</name>
    <dbReference type="NCBI Taxonomy" id="72407"/>
    <lineage>
        <taxon>Bacteria</taxon>
        <taxon>Pseudomonadati</taxon>
        <taxon>Pseudomonadota</taxon>
        <taxon>Gammaproteobacteria</taxon>
        <taxon>Enterobacterales</taxon>
        <taxon>Enterobacteriaceae</taxon>
        <taxon>Klebsiella/Raoultella group</taxon>
        <taxon>Klebsiella</taxon>
        <taxon>Klebsiella pneumoniae complex</taxon>
    </lineage>
</organism>
<evidence type="ECO:0000313" key="13">
    <source>
        <dbReference type="EMBL" id="QXV90645.1"/>
    </source>
</evidence>
<keyword evidence="1" id="KW-0732">Signal</keyword>
<dbReference type="Pfam" id="PF07313">
    <property type="entry name" value="AmiA-like"/>
    <property type="match status" value="1"/>
</dbReference>
<evidence type="ECO:0000313" key="16">
    <source>
        <dbReference type="EMBL" id="THI22561.1"/>
    </source>
</evidence>
<geneLocation type="plasmid" evidence="13">
    <name>phvKpST15_NDM-1_2501</name>
</geneLocation>
<evidence type="ECO:0000313" key="11">
    <source>
        <dbReference type="EMBL" id="QXV89851.1"/>
    </source>
</evidence>
<evidence type="ECO:0000313" key="9">
    <source>
        <dbReference type="EMBL" id="QTR65209.1"/>
    </source>
</evidence>
<reference evidence="7" key="5">
    <citation type="submission" date="2020-05" db="EMBL/GenBank/DDBJ databases">
        <authorList>
            <person name="Li G."/>
            <person name="Tang Y."/>
            <person name="Jiang X."/>
        </authorList>
    </citation>
    <scope>NUCLEOTIDE SEQUENCE</scope>
    <source>
        <strain evidence="7">KPHS1249</strain>
        <plasmid evidence="7">pKPHS1249</plasmid>
    </source>
</reference>
<name>A0A343IRA8_KLEPN</name>
<dbReference type="EMBL" id="SSUJ01000040">
    <property type="protein sequence ID" value="THI22561.1"/>
    <property type="molecule type" value="Genomic_DNA"/>
</dbReference>
<dbReference type="AlphaFoldDB" id="A0A343IRA8"/>
<dbReference type="Gene3D" id="2.30.260.10">
    <property type="entry name" value="putative xylanase like domain"/>
    <property type="match status" value="1"/>
</dbReference>
<reference evidence="16 17" key="4">
    <citation type="submission" date="2019-04" db="EMBL/GenBank/DDBJ databases">
        <authorList>
            <person name="Fouts D."/>
            <person name="Sutton G."/>
            <person name="Singh I."/>
            <person name="Nguyen K."/>
        </authorList>
    </citation>
    <scope>NUCLEOTIDE SEQUENCE [LARGE SCALE GENOMIC DNA]</scope>
    <source>
        <strain evidence="16 17">55</strain>
    </source>
</reference>
<dbReference type="RefSeq" id="WP_004214540.1">
    <property type="nucleotide sequence ID" value="NZ_BRQB01000023.1"/>
</dbReference>
<geneLocation type="plasmid" evidence="12">
    <name>phvKpST874_NDM-1_2471</name>
</geneLocation>
<evidence type="ECO:0000313" key="17">
    <source>
        <dbReference type="Proteomes" id="UP000304895"/>
    </source>
</evidence>
<reference evidence="3" key="2">
    <citation type="submission" date="2018-07" db="EMBL/GenBank/DDBJ databases">
        <title>Diversity of ST11 carbapenem-resistant hypervirulent Klebsiella pneumoniae in China.</title>
        <authorList>
            <person name="Dong N."/>
            <person name="Chen S."/>
        </authorList>
    </citation>
    <scope>NUCLEOTIDE SEQUENCE</scope>
    <source>
        <strain evidence="3">HA2</strain>
        <strain evidence="5">SH2</strain>
        <plasmid evidence="3">pHA2-23-vir</plasmid>
        <plasmid evidence="5">pSH2-KPC</plasmid>
    </source>
</reference>
<dbReference type="Gene3D" id="1.10.3670.10">
    <property type="entry name" value="Putative xylanase like domain"/>
    <property type="match status" value="1"/>
</dbReference>
<dbReference type="Proteomes" id="UP000304895">
    <property type="component" value="Unassembled WGS sequence"/>
</dbReference>
<dbReference type="EMBL" id="MT496757">
    <property type="protein sequence ID" value="QNI18614.1"/>
    <property type="molecule type" value="Genomic_DNA"/>
</dbReference>
<geneLocation type="plasmid" evidence="8">
    <name>phvKpST147_NDM1_1659</name>
</geneLocation>
<feature type="chain" id="PRO_5041605887" evidence="1">
    <location>
        <begin position="23"/>
        <end position="274"/>
    </location>
</feature>
<dbReference type="InterPro" id="IPR010846">
    <property type="entry name" value="AmiA-like"/>
</dbReference>
<gene>
    <name evidence="16" type="ORF">E9161_27545</name>
    <name evidence="2" type="ORF">EBPLCOIM_00079</name>
    <name evidence="4" type="ORF">ICEJAFMC_00110</name>
    <name evidence="9" type="ORF">J8405_00515</name>
    <name evidence="8" type="ORF">J8406_00505</name>
    <name evidence="3" type="ORF">KGOCCACH_00156</name>
    <name evidence="5" type="ORF">PNDLPPAH_00128</name>
    <name evidence="6" type="ORF">pVir-SCNJ1-224</name>
</gene>
<dbReference type="EMBL" id="MH643788">
    <property type="protein sequence ID" value="QEQ67801.1"/>
    <property type="molecule type" value="Genomic_DNA"/>
</dbReference>
<dbReference type="EMBL" id="MW911670">
    <property type="protein sequence ID" value="QXV91160.1"/>
    <property type="molecule type" value="Genomic_DNA"/>
</dbReference>
<evidence type="ECO:0000313" key="4">
    <source>
        <dbReference type="EMBL" id="QEQ67801.1"/>
    </source>
</evidence>
<dbReference type="EMBL" id="MF398271">
    <property type="protein sequence ID" value="ASS85060.1"/>
    <property type="molecule type" value="Genomic_DNA"/>
</dbReference>
<evidence type="ECO:0000313" key="12">
    <source>
        <dbReference type="EMBL" id="QXV90199.1"/>
    </source>
</evidence>
<evidence type="ECO:0000313" key="5">
    <source>
        <dbReference type="EMBL" id="QEQ68377.1"/>
    </source>
</evidence>
<evidence type="ECO:0000313" key="8">
    <source>
        <dbReference type="EMBL" id="QTR64856.1"/>
    </source>
</evidence>
<evidence type="ECO:0000256" key="1">
    <source>
        <dbReference type="SAM" id="SignalP"/>
    </source>
</evidence>
<keyword evidence="2" id="KW-0614">Plasmid</keyword>
<evidence type="ECO:0000313" key="2">
    <source>
        <dbReference type="EMBL" id="ASS85060.1"/>
    </source>
</evidence>
<geneLocation type="plasmid" evidence="7">
    <name>pKPHS1249</name>
</geneLocation>
<dbReference type="EMBL" id="MK715436">
    <property type="protein sequence ID" value="QGF03469.1"/>
    <property type="molecule type" value="Genomic_DNA"/>
</dbReference>
<dbReference type="EMBL" id="MW911668">
    <property type="protein sequence ID" value="QXV90199.1"/>
    <property type="molecule type" value="Genomic_DNA"/>
</dbReference>
<dbReference type="EMBL" id="CP072809">
    <property type="protein sequence ID" value="QTR65209.1"/>
    <property type="molecule type" value="Genomic_DNA"/>
</dbReference>
<reference evidence="10" key="6">
    <citation type="journal article" date="2021" name="Antibiotics">
        <title>Emergence of Hybrid Resistance and Virulence Plasmids Harboring New Delhi Metallo-beta-Lactamase in Klebsiella pneumoniae in Russia.</title>
        <authorList>
            <person name="Starkova P."/>
            <person name="Lazareva I."/>
            <person name="Avdeeva A."/>
            <person name="Sulian O."/>
            <person name="Likholetova D."/>
            <person name="Ageevets V."/>
            <person name="Lebedeva M."/>
            <person name="Gostev V."/>
            <person name="Sopova J."/>
            <person name="Sidorenko S."/>
        </authorList>
    </citation>
    <scope>NUCLEOTIDE SEQUENCE</scope>
    <source>
        <plasmid evidence="15">phvKpST147_NDM-1_2566</plasmid>
        <plasmid evidence="13">phvKpST15_NDM-1_2501</plasmid>
        <plasmid evidence="11">phvKpST395_2024</plasmid>
        <plasmid evidence="10">phvKpST395_NDM-1_1971</plasmid>
        <plasmid evidence="14">phvKpST395_NDM-1_2512</plasmid>
        <plasmid evidence="12">phvKpST874_NDM-1_2471</plasmid>
    </source>
</reference>
<dbReference type="EMBL" id="CP072810">
    <property type="protein sequence ID" value="QTR64856.1"/>
    <property type="molecule type" value="Genomic_DNA"/>
</dbReference>
<geneLocation type="plasmid" evidence="9">
    <name>phvKpST395_NDM1_1657</name>
</geneLocation>
<dbReference type="EMBL" id="MH643786">
    <property type="protein sequence ID" value="QEQ67408.1"/>
    <property type="molecule type" value="Genomic_DNA"/>
</dbReference>
<dbReference type="EMBL" id="MW911667">
    <property type="protein sequence ID" value="QXV89851.1"/>
    <property type="molecule type" value="Genomic_DNA"/>
</dbReference>
<evidence type="ECO:0000313" key="14">
    <source>
        <dbReference type="EMBL" id="QXV91160.1"/>
    </source>
</evidence>
<sequence>MKKRIACLLSFLLSLYTCTALARHQQLMHNVYDTQESQSKVNEILSAVSFHGNELSYGERIAEISSRFLGTPYQAHTLIGSSLMQERLVTNPSTVDCFTFIDYVRSMAHASSWQTYVSELVKTRYTNGMIDFTGRKHFFTDWAVTSPRNAQDVTQDISPYTITVNKRLNQKNKRQEYVKGLGIISRRISYIPASAIDKEVINKLKTGDYVGIYSTKRGLDVSHVGIIIKDHNNIWFRNASSLAKNRKVVDSPFIRYMATKPGIVVLREKTDQYP</sequence>
<dbReference type="EMBL" id="MH643791">
    <property type="protein sequence ID" value="QEQ68377.1"/>
    <property type="molecule type" value="Genomic_DNA"/>
</dbReference>
<reference evidence="2" key="1">
    <citation type="submission" date="2017-06" db="EMBL/GenBank/DDBJ databases">
        <title>Occurrence of blaKPC-2 on a virulence plasmid in hypervirulent Klebsiella pneumoniae.</title>
        <authorList>
            <person name="Dong N."/>
            <person name="Lin D."/>
            <person name="Li R."/>
            <person name="Zhang R."/>
            <person name="Chen K."/>
            <person name="Liu L."/>
            <person name="Chan E.W.-C."/>
            <person name="Chen S."/>
        </authorList>
    </citation>
    <scope>NUCLEOTIDE SEQUENCE</scope>
    <source>
        <strain evidence="2">70-2</strain>
        <plasmid evidence="2">pKP70-2</plasmid>
    </source>
</reference>
<geneLocation type="plasmid" evidence="3">
    <name>pHA2-23-vir</name>
</geneLocation>
<geneLocation type="plasmid" evidence="11">
    <name>phvKpST395_2024</name>
</geneLocation>
<evidence type="ECO:0000313" key="6">
    <source>
        <dbReference type="EMBL" id="QGF03469.1"/>
    </source>
</evidence>